<keyword evidence="2" id="KW-1185">Reference proteome</keyword>
<dbReference type="Proteomes" id="UP001321450">
    <property type="component" value="Chromosome"/>
</dbReference>
<organism evidence="1 2">
    <name type="scientific">Methylomarinovum tepidoasis</name>
    <dbReference type="NCBI Taxonomy" id="2840183"/>
    <lineage>
        <taxon>Bacteria</taxon>
        <taxon>Pseudomonadati</taxon>
        <taxon>Pseudomonadota</taxon>
        <taxon>Gammaproteobacteria</taxon>
        <taxon>Methylococcales</taxon>
        <taxon>Methylothermaceae</taxon>
        <taxon>Methylomarinovum</taxon>
    </lineage>
</organism>
<gene>
    <name evidence="1" type="ORF">MIN45_P0033</name>
</gene>
<sequence>MNAIIEESLRMRGIKTRRQAQRLVAQARQSANLSEEDALALATEETRKLRHR</sequence>
<evidence type="ECO:0000313" key="2">
    <source>
        <dbReference type="Proteomes" id="UP001321450"/>
    </source>
</evidence>
<protein>
    <submittedName>
        <fullName evidence="1">Uncharacterized protein</fullName>
    </submittedName>
</protein>
<evidence type="ECO:0000313" key="1">
    <source>
        <dbReference type="EMBL" id="BCX87666.1"/>
    </source>
</evidence>
<dbReference type="AlphaFoldDB" id="A0AAU9CEN9"/>
<reference evidence="2" key="1">
    <citation type="journal article" date="2024" name="Int. J. Syst. Evol. Microbiol.">
        <title>Methylomarinovum tepidoasis sp. nov., a moderately thermophilic methanotroph of the family Methylothermaceae isolated from a deep-sea hydrothermal field.</title>
        <authorList>
            <person name="Hirayama H."/>
            <person name="Takaki Y."/>
            <person name="Abe M."/>
            <person name="Miyazaki M."/>
            <person name="Uematsu K."/>
            <person name="Matsui Y."/>
            <person name="Takai K."/>
        </authorList>
    </citation>
    <scope>NUCLEOTIDE SEQUENCE [LARGE SCALE GENOMIC DNA]</scope>
    <source>
        <strain evidence="2">IN45</strain>
    </source>
</reference>
<proteinExistence type="predicted"/>
<name>A0AAU9CEN9_9GAMM</name>
<dbReference type="KEGG" id="meiy:MIN45_P0033"/>
<dbReference type="RefSeq" id="WP_286292606.1">
    <property type="nucleotide sequence ID" value="NZ_AP024718.1"/>
</dbReference>
<accession>A0AAU9CEN9</accession>
<dbReference type="EMBL" id="AP024718">
    <property type="protein sequence ID" value="BCX87666.1"/>
    <property type="molecule type" value="Genomic_DNA"/>
</dbReference>